<dbReference type="PIRSF" id="PIRSF006281">
    <property type="entry name" value="MdoG"/>
    <property type="match status" value="1"/>
</dbReference>
<dbReference type="PANTHER" id="PTHR30504">
    <property type="entry name" value="GLUCANS BIOSYNTHESIS PROTEIN"/>
    <property type="match status" value="1"/>
</dbReference>
<evidence type="ECO:0000256" key="1">
    <source>
        <dbReference type="ARBA" id="ARBA00004418"/>
    </source>
</evidence>
<evidence type="ECO:0000256" key="4">
    <source>
        <dbReference type="ARBA" id="ARBA00022764"/>
    </source>
</evidence>
<dbReference type="GO" id="GO:0030288">
    <property type="term" value="C:outer membrane-bounded periplasmic space"/>
    <property type="evidence" value="ECO:0007669"/>
    <property type="project" value="TreeGrafter"/>
</dbReference>
<keyword evidence="7" id="KW-1185">Reference proteome</keyword>
<feature type="domain" description="Glucan biosynthesis periplasmic MdoG C-terminal" evidence="5">
    <location>
        <begin position="57"/>
        <end position="536"/>
    </location>
</feature>
<dbReference type="SUPFAM" id="SSF74650">
    <property type="entry name" value="Galactose mutarotase-like"/>
    <property type="match status" value="1"/>
</dbReference>
<dbReference type="RefSeq" id="WP_165051774.1">
    <property type="nucleotide sequence ID" value="NZ_JAALFE010000016.1"/>
</dbReference>
<dbReference type="Proteomes" id="UP000474758">
    <property type="component" value="Unassembled WGS sequence"/>
</dbReference>
<gene>
    <name evidence="6" type="ORF">G5V65_15375</name>
</gene>
<comment type="subcellular location">
    <subcellularLocation>
        <location evidence="1">Periplasm</location>
    </subcellularLocation>
</comment>
<evidence type="ECO:0000256" key="3">
    <source>
        <dbReference type="ARBA" id="ARBA00009284"/>
    </source>
</evidence>
<reference evidence="6 7" key="1">
    <citation type="submission" date="2020-02" db="EMBL/GenBank/DDBJ databases">
        <title>Rhodobacter translucens sp. nov., a novel bacterium isolated from activated sludge.</title>
        <authorList>
            <person name="Liu J."/>
        </authorList>
    </citation>
    <scope>NUCLEOTIDE SEQUENCE [LARGE SCALE GENOMIC DNA]</scope>
    <source>
        <strain evidence="6 7">HX-7-19</strain>
    </source>
</reference>
<dbReference type="GO" id="GO:0030246">
    <property type="term" value="F:carbohydrate binding"/>
    <property type="evidence" value="ECO:0007669"/>
    <property type="project" value="InterPro"/>
</dbReference>
<dbReference type="InterPro" id="IPR011013">
    <property type="entry name" value="Gal_mutarotase_sf_dom"/>
</dbReference>
<evidence type="ECO:0000313" key="6">
    <source>
        <dbReference type="EMBL" id="NGQ92277.1"/>
    </source>
</evidence>
<evidence type="ECO:0000313" key="7">
    <source>
        <dbReference type="Proteomes" id="UP000474758"/>
    </source>
</evidence>
<dbReference type="AlphaFoldDB" id="A0A6M1TXB5"/>
<dbReference type="UniPathway" id="UPA00637"/>
<proteinExistence type="inferred from homology"/>
<dbReference type="InterPro" id="IPR013783">
    <property type="entry name" value="Ig-like_fold"/>
</dbReference>
<dbReference type="GO" id="GO:0003824">
    <property type="term" value="F:catalytic activity"/>
    <property type="evidence" value="ECO:0007669"/>
    <property type="project" value="InterPro"/>
</dbReference>
<keyword evidence="4" id="KW-0574">Periplasm</keyword>
<dbReference type="Gene3D" id="2.70.98.10">
    <property type="match status" value="1"/>
</dbReference>
<accession>A0A6M1TXB5</accession>
<organism evidence="6 7">
    <name type="scientific">Paragemmobacter kunshanensis</name>
    <dbReference type="NCBI Taxonomy" id="2583234"/>
    <lineage>
        <taxon>Bacteria</taxon>
        <taxon>Pseudomonadati</taxon>
        <taxon>Pseudomonadota</taxon>
        <taxon>Alphaproteobacteria</taxon>
        <taxon>Rhodobacterales</taxon>
        <taxon>Paracoccaceae</taxon>
        <taxon>Paragemmobacter</taxon>
    </lineage>
</organism>
<comment type="caution">
    <text evidence="6">The sequence shown here is derived from an EMBL/GenBank/DDBJ whole genome shotgun (WGS) entry which is preliminary data.</text>
</comment>
<comment type="similarity">
    <text evidence="3">Belongs to the OpgD/OpgG family.</text>
</comment>
<dbReference type="InterPro" id="IPR014438">
    <property type="entry name" value="Glucan_biosyn_MdoG/MdoD"/>
</dbReference>
<dbReference type="SUPFAM" id="SSF81296">
    <property type="entry name" value="E set domains"/>
    <property type="match status" value="1"/>
</dbReference>
<dbReference type="Gene3D" id="2.60.40.10">
    <property type="entry name" value="Immunoglobulins"/>
    <property type="match status" value="1"/>
</dbReference>
<evidence type="ECO:0000259" key="5">
    <source>
        <dbReference type="Pfam" id="PF04349"/>
    </source>
</evidence>
<dbReference type="InterPro" id="IPR007444">
    <property type="entry name" value="Glucan_biosyn_MdoG_C"/>
</dbReference>
<comment type="pathway">
    <text evidence="2">Glycan metabolism; osmoregulated periplasmic glucan (OPG) biosynthesis.</text>
</comment>
<dbReference type="InterPro" id="IPR014756">
    <property type="entry name" value="Ig_E-set"/>
</dbReference>
<protein>
    <submittedName>
        <fullName evidence="6">Glucan biosynthesis protein G</fullName>
    </submittedName>
</protein>
<dbReference type="EMBL" id="JAALFE010000016">
    <property type="protein sequence ID" value="NGQ92277.1"/>
    <property type="molecule type" value="Genomic_DNA"/>
</dbReference>
<dbReference type="Pfam" id="PF04349">
    <property type="entry name" value="MdoG"/>
    <property type="match status" value="1"/>
</dbReference>
<dbReference type="PANTHER" id="PTHR30504:SF2">
    <property type="entry name" value="GLUCANS BIOSYNTHESIS PROTEIN G"/>
    <property type="match status" value="1"/>
</dbReference>
<dbReference type="GO" id="GO:0051274">
    <property type="term" value="P:beta-glucan biosynthetic process"/>
    <property type="evidence" value="ECO:0007669"/>
    <property type="project" value="TreeGrafter"/>
</dbReference>
<sequence>MTIAGPKTSRLSRRELLSVAGAVLPVSLLALPVAGFAQETVTAPETPAQPVAAAQQFSFDILTEEMRLLAQQPHVTAPAPEGFLGELNYDDYRLIRFRDDSARWTGEKTRFRLAAFHMGWLFPEPVRLFEVAGGTATEMLFSTDDFEYLNDLATRVPEHAELPGVAGFRLNHPLNRPDKWDELVAFVGASYFRALGRGSAYGLSARGLALNTATAQGEEFPRFSRFYMERDPAGGDSITVHATLESASVTGAYRFVITPGSETLMDVTARLFFRQDVAELGVAPLTSMFLFSEKNRAEFDDYRPNVHDSDGLRILRADGDIIWRPLNNPPRLTGSYFTETAPRRFGLHQRDRAFDSYQDTGARYERRPSLDVEPLGDWGRGNVRLVEIPSDLEANDNIVAYWVPEAPVKAGDAREFAYRLHWGDLAHDTDEPLAYVFETRSGHGGFAGVEAQQGTRKFVVDFRGGLIGPLDGETEIEPVVTIANGELTGSVLEKIAGTDIWRLVIDISAEDEAVVELSAHLAGFDRRLTETWLYQWINAK</sequence>
<evidence type="ECO:0000256" key="2">
    <source>
        <dbReference type="ARBA" id="ARBA00005001"/>
    </source>
</evidence>
<dbReference type="InterPro" id="IPR014718">
    <property type="entry name" value="GH-type_carb-bd"/>
</dbReference>
<name>A0A6M1TXB5_9RHOB</name>